<evidence type="ECO:0000256" key="4">
    <source>
        <dbReference type="ARBA" id="ARBA00023136"/>
    </source>
</evidence>
<comment type="caution">
    <text evidence="5">The sequence shown here is derived from an EMBL/GenBank/DDBJ whole genome shotgun (WGS) entry which is preliminary data.</text>
</comment>
<dbReference type="Proteomes" id="UP001187066">
    <property type="component" value="Unassembled WGS sequence"/>
</dbReference>
<organism evidence="5 6">
    <name type="scientific">Atlantibacter subterraneus</name>
    <dbReference type="NCBI Taxonomy" id="255519"/>
    <lineage>
        <taxon>Bacteria</taxon>
        <taxon>Pseudomonadati</taxon>
        <taxon>Pseudomonadota</taxon>
        <taxon>Gammaproteobacteria</taxon>
        <taxon>Enterobacterales</taxon>
        <taxon>Enterobacteriaceae</taxon>
        <taxon>Atlantibacter</taxon>
    </lineage>
</organism>
<reference evidence="5 6" key="1">
    <citation type="submission" date="2023-10" db="EMBL/GenBank/DDBJ databases">
        <authorList>
            <person name="Dale J."/>
        </authorList>
    </citation>
    <scope>NUCLEOTIDE SEQUENCE [LARGE SCALE GENOMIC DNA]</scope>
    <source>
        <strain evidence="5 6">2023EL-00970</strain>
    </source>
</reference>
<evidence type="ECO:0000313" key="6">
    <source>
        <dbReference type="Proteomes" id="UP001187066"/>
    </source>
</evidence>
<keyword evidence="3" id="KW-1133">Transmembrane helix</keyword>
<evidence type="ECO:0000313" key="5">
    <source>
        <dbReference type="EMBL" id="MDV7024486.1"/>
    </source>
</evidence>
<gene>
    <name evidence="5" type="ORF">R4P48_17605</name>
</gene>
<name>A0ABU4E5Y8_9ENTR</name>
<evidence type="ECO:0000256" key="1">
    <source>
        <dbReference type="ARBA" id="ARBA00004141"/>
    </source>
</evidence>
<protein>
    <submittedName>
        <fullName evidence="5">DUF726 domain-containing protein</fullName>
    </submittedName>
</protein>
<dbReference type="RefSeq" id="WP_317678997.1">
    <property type="nucleotide sequence ID" value="NZ_JAWLOF010000014.1"/>
</dbReference>
<proteinExistence type="predicted"/>
<evidence type="ECO:0000256" key="3">
    <source>
        <dbReference type="ARBA" id="ARBA00022989"/>
    </source>
</evidence>
<dbReference type="InterPro" id="IPR007941">
    <property type="entry name" value="DUF726"/>
</dbReference>
<comment type="subcellular location">
    <subcellularLocation>
        <location evidence="1">Membrane</location>
        <topology evidence="1">Multi-pass membrane protein</topology>
    </subcellularLocation>
</comment>
<keyword evidence="2" id="KW-0812">Transmembrane</keyword>
<evidence type="ECO:0000256" key="2">
    <source>
        <dbReference type="ARBA" id="ARBA00022692"/>
    </source>
</evidence>
<dbReference type="EMBL" id="JAWLOF010000014">
    <property type="protein sequence ID" value="MDV7024486.1"/>
    <property type="molecule type" value="Genomic_DNA"/>
</dbReference>
<accession>A0ABU4E5Y8</accession>
<keyword evidence="6" id="KW-1185">Reference proteome</keyword>
<keyword evidence="4" id="KW-0472">Membrane</keyword>
<sequence length="463" mass="52248">MFSLFSELIKECHERGYFFERCGNEQGDTLNIFIHGYSAASTESDRDKLKNHVAKVNASDSNIFAFWPSGSMLNNFSGADLLGVALKPNPYLFAVNAISSQIGGFKAVEQSISNLKYKFYVLLVRFLKINSKKYEAINIYSHSLGARLIIESILAMSDEFKSININNLILMAGARNLSNVECKKLLTVIAGSIYNIHSDADLVLKIKPDFEKCIGAHPIVIDEELKGRIMNRPFHSLGHLDYWDNVHKIINHLDFNNNSRKEVMVASNNKPIEFCLKDESLYNVIYYSSNKEREVIAKLLNKRNSAFSDKELETQALTNEIQLMGGDSIVNKLRGSGVKYNEILRDISDEIGIKNIKEKADFEIESMILDVMMNDFKKEILTNGINKDKCEAIVNAIDTYLVGSDNDFIDVNVFNDIYDVTGVFRTIHFTGPATQVLIPIVILIKILRGRIIKNNDSLINFVG</sequence>
<dbReference type="Pfam" id="PF05277">
    <property type="entry name" value="DUF726"/>
    <property type="match status" value="1"/>
</dbReference>